<proteinExistence type="predicted"/>
<evidence type="ECO:0000313" key="1">
    <source>
        <dbReference type="EMBL" id="QEE28015.1"/>
    </source>
</evidence>
<sequence>MQQVTWEKAVEAQHDALIKRWGKGTDPVLREKLQAIYQRDQDARRLMMTLPPAEWTDALRKQQRDTDATLTLQLKEIVNTYGWPTFRLVGSEGASQALLILNHSADHTWQRGMLPQLERLARNQQIPESDFAMLLDKILVASGKPQRYGMNFKFADGKMQMYAVEDPEHLTERRERAMLPPLMVYKHMLAEAYHLKVTDEVAQPESMKP</sequence>
<dbReference type="EMBL" id="CP042806">
    <property type="protein sequence ID" value="QEE28015.1"/>
    <property type="molecule type" value="Genomic_DNA"/>
</dbReference>
<dbReference type="RefSeq" id="WP_147647205.1">
    <property type="nucleotide sequence ID" value="NZ_CP042806.1"/>
</dbReference>
<dbReference type="OrthoDB" id="7446297at2"/>
<reference evidence="1 2" key="1">
    <citation type="submission" date="2019-08" db="EMBL/GenBank/DDBJ databases">
        <title>Complete genome sequence of Terriglobus albidus strain ORNL.</title>
        <authorList>
            <person name="Podar M."/>
        </authorList>
    </citation>
    <scope>NUCLEOTIDE SEQUENCE [LARGE SCALE GENOMIC DNA]</scope>
    <source>
        <strain evidence="1 2">ORNL</strain>
    </source>
</reference>
<dbReference type="AlphaFoldDB" id="A0A5B9EA66"/>
<gene>
    <name evidence="1" type="ORF">FTW19_08410</name>
</gene>
<organism evidence="1 2">
    <name type="scientific">Terriglobus albidus</name>
    <dbReference type="NCBI Taxonomy" id="1592106"/>
    <lineage>
        <taxon>Bacteria</taxon>
        <taxon>Pseudomonadati</taxon>
        <taxon>Acidobacteriota</taxon>
        <taxon>Terriglobia</taxon>
        <taxon>Terriglobales</taxon>
        <taxon>Acidobacteriaceae</taxon>
        <taxon>Terriglobus</taxon>
    </lineage>
</organism>
<keyword evidence="2" id="KW-1185">Reference proteome</keyword>
<dbReference type="InterPro" id="IPR046732">
    <property type="entry name" value="DUF6624"/>
</dbReference>
<dbReference type="KEGG" id="talb:FTW19_08410"/>
<dbReference type="Pfam" id="PF20329">
    <property type="entry name" value="DUF6624"/>
    <property type="match status" value="1"/>
</dbReference>
<name>A0A5B9EA66_9BACT</name>
<protein>
    <submittedName>
        <fullName evidence="1">Uncharacterized protein</fullName>
    </submittedName>
</protein>
<accession>A0A5B9EA66</accession>
<evidence type="ECO:0000313" key="2">
    <source>
        <dbReference type="Proteomes" id="UP000321820"/>
    </source>
</evidence>
<dbReference type="Proteomes" id="UP000321820">
    <property type="component" value="Chromosome"/>
</dbReference>